<dbReference type="PRINTS" id="PR00380">
    <property type="entry name" value="KINESINHEAVY"/>
</dbReference>
<dbReference type="OMA" id="DYISMEK"/>
<evidence type="ECO:0000256" key="5">
    <source>
        <dbReference type="ARBA" id="ARBA00023054"/>
    </source>
</evidence>
<dbReference type="EMBL" id="LODT01000006">
    <property type="protein sequence ID" value="KYR01628.1"/>
    <property type="molecule type" value="Genomic_DNA"/>
</dbReference>
<proteinExistence type="inferred from homology"/>
<dbReference type="SMART" id="SM00129">
    <property type="entry name" value="KISc"/>
    <property type="match status" value="1"/>
</dbReference>
<keyword evidence="8" id="KW-0067">ATP-binding</keyword>
<dbReference type="GO" id="GO:0005876">
    <property type="term" value="C:spindle microtubule"/>
    <property type="evidence" value="ECO:0007669"/>
    <property type="project" value="TreeGrafter"/>
</dbReference>
<organism evidence="12 13">
    <name type="scientific">Tieghemostelium lacteum</name>
    <name type="common">Slime mold</name>
    <name type="synonym">Dictyostelium lacteum</name>
    <dbReference type="NCBI Taxonomy" id="361077"/>
    <lineage>
        <taxon>Eukaryota</taxon>
        <taxon>Amoebozoa</taxon>
        <taxon>Evosea</taxon>
        <taxon>Eumycetozoa</taxon>
        <taxon>Dictyostelia</taxon>
        <taxon>Dictyosteliales</taxon>
        <taxon>Raperosteliaceae</taxon>
        <taxon>Tieghemostelium</taxon>
    </lineage>
</organism>
<evidence type="ECO:0000256" key="2">
    <source>
        <dbReference type="ARBA" id="ARBA00022448"/>
    </source>
</evidence>
<comment type="similarity">
    <text evidence="8">Belongs to the TRAFAC class myosin-kinesin ATPase superfamily. Kinesin family.</text>
</comment>
<feature type="binding site" evidence="8">
    <location>
        <begin position="183"/>
        <end position="190"/>
    </location>
    <ligand>
        <name>ATP</name>
        <dbReference type="ChEBI" id="CHEBI:30616"/>
    </ligand>
</feature>
<feature type="region of interest" description="Disordered" evidence="10">
    <location>
        <begin position="1091"/>
        <end position="1137"/>
    </location>
</feature>
<keyword evidence="7" id="KW-0206">Cytoskeleton</keyword>
<dbReference type="FunCoup" id="A0A152A5X8">
    <property type="interactions" value="43"/>
</dbReference>
<keyword evidence="8" id="KW-0547">Nucleotide-binding</keyword>
<keyword evidence="5 9" id="KW-0175">Coiled coil</keyword>
<evidence type="ECO:0000256" key="6">
    <source>
        <dbReference type="ARBA" id="ARBA00023175"/>
    </source>
</evidence>
<evidence type="ECO:0000256" key="3">
    <source>
        <dbReference type="ARBA" id="ARBA00022490"/>
    </source>
</evidence>
<feature type="compositionally biased region" description="Polar residues" evidence="10">
    <location>
        <begin position="41"/>
        <end position="52"/>
    </location>
</feature>
<dbReference type="InParanoid" id="A0A152A5X8"/>
<dbReference type="Gene3D" id="3.40.850.10">
    <property type="entry name" value="Kinesin motor domain"/>
    <property type="match status" value="1"/>
</dbReference>
<evidence type="ECO:0000256" key="7">
    <source>
        <dbReference type="ARBA" id="ARBA00023212"/>
    </source>
</evidence>
<feature type="compositionally biased region" description="Polar residues" evidence="10">
    <location>
        <begin position="281"/>
        <end position="292"/>
    </location>
</feature>
<sequence>MKDFRYEEESPSSPSKSQLKKNELILSPSTSFTMKKKILSSPYQTPSRSSVRPLSVHTGHRNSNVNNTSILLNKSTSKPSLNSTMTLDQSMFGNEDKVPMKVYLRIRPLSKEEQKQKESNCFNILSKNTVSIKSTKNTDSENRFSFNSVFPTTTTQFELFNFVTYPLIQSFLNGHNILLLSYGVTNAGKTYTISGNDQDPGIIPRALELIFKSIPKQCLKRNDDDQKNILNDSSQNTTHQYPEEFDGQSDDDNQEDGDNEDNDSEMEDDSSESVERPHITIPQTPGTKKMQSISMSDQYNYSVWLSYYEIYKKSIYDLLDDTNRKTKPSLKLETNDKAVTIQNLKEVLVTSAEDARDVIEQGEACRRVGGTKLNKTSSRSHAVLTVKVFAYPTDIPREQLTPQMLRISKMTIIDLAGCERASRTEATGDRLKEASNINTSLFILGKCIEGLKQQSLSGKTQIIPWRESDLTRICQEYFVGNGKAAMIVNVSPTEKDSDETLNVLRFSASAKEITTNSKIKQIPAYQAPPSFQAPPPSYATLNQSQQQLQQQNSKKRKTIDLSLLNNQMNEIKKRIHLDATLSQSTAVPLKDNNNILNIQKQLQPSIILPNSNISTLSRNSIAFGQKPLVLDYNNMEKDQLVQYLHDNQKKLFDYEIKFNSLNVSLREEMHKENMRICTDMENQFAQQMTNETKMIYDQFQSKLKLIKTVNQLQCQKLQEQISLGKSEMSTSKMEIQKLQEQLEKTTQIAKDLKSNKPKTPVKSDHEWIMEITEIQCDRDQLQNRFDKLVVDLEQEREKNQYILESNQKEIQSLSKKIEDLEEQRNHSHQGIDELNEKIQQLEYERLQFIREIETYQKQRDLELREMRESLEAQYQESREKLEYTHRLENHSLQIQLNQEKKEKQSLQEDLVKWKHKAEESTAILNSGLSDKLKDKPSLYHHGIHGGSSSSHGVASSPFKALKSLAGGNNNGTIFTTPMKSKVVGKIALLNEGVEQNTLYKGDVEKSVTGQGFSVRFKDTEVIPNSPLAPGTPSTISCQTPDRLMVDPNQYNDNGLLMKEINEDDIMSDLLMNDPTTKSLTASTTNNNVSVINIDEDIEDKQENEKEKGTVEESEDDWLDIDIRGPYGKSKTSRPLSQKMVAPITNTVKTISKSANKLLKSKDEPDYSSQSSTSSTISQSASTKIPSTPNKFTSITPSTPSKLATPVKPTATTKSKSKILTSVIETPKKLVNNIMGKSSKTTTKDNDISPVILIEKPPVKVAKTRAASGKAKVSPVKVTVIPTRSRSGLVGKTTTTTTTTDDTKTTVIKSTRRKLTPKTPEISISDESSSSTSEEEVKPIKRPTQVLTKSLRRRSQLKPPSFR</sequence>
<gene>
    <name evidence="12" type="ORF">DLAC_01629</name>
</gene>
<dbReference type="InterPro" id="IPR036961">
    <property type="entry name" value="Kinesin_motor_dom_sf"/>
</dbReference>
<evidence type="ECO:0000256" key="9">
    <source>
        <dbReference type="SAM" id="Coils"/>
    </source>
</evidence>
<evidence type="ECO:0000256" key="1">
    <source>
        <dbReference type="ARBA" id="ARBA00004186"/>
    </source>
</evidence>
<feature type="compositionally biased region" description="Acidic residues" evidence="10">
    <location>
        <begin position="243"/>
        <end position="272"/>
    </location>
</feature>
<name>A0A152A5X8_TIELA</name>
<feature type="compositionally biased region" description="Basic and acidic residues" evidence="10">
    <location>
        <begin position="1100"/>
        <end position="1110"/>
    </location>
</feature>
<evidence type="ECO:0000256" key="4">
    <source>
        <dbReference type="ARBA" id="ARBA00022553"/>
    </source>
</evidence>
<dbReference type="InterPro" id="IPR027417">
    <property type="entry name" value="P-loop_NTPase"/>
</dbReference>
<dbReference type="PANTHER" id="PTHR47970:SF29">
    <property type="entry name" value="KINESIN FAMILY MEMBER 20B"/>
    <property type="match status" value="1"/>
</dbReference>
<keyword evidence="3" id="KW-0963">Cytoplasm</keyword>
<keyword evidence="13" id="KW-1185">Reference proteome</keyword>
<keyword evidence="4" id="KW-0597">Phosphoprotein</keyword>
<dbReference type="GO" id="GO:0051231">
    <property type="term" value="P:spindle elongation"/>
    <property type="evidence" value="ECO:0007669"/>
    <property type="project" value="TreeGrafter"/>
</dbReference>
<dbReference type="GO" id="GO:0090307">
    <property type="term" value="P:mitotic spindle assembly"/>
    <property type="evidence" value="ECO:0007669"/>
    <property type="project" value="TreeGrafter"/>
</dbReference>
<feature type="compositionally biased region" description="Low complexity" evidence="10">
    <location>
        <begin position="1320"/>
        <end position="1331"/>
    </location>
</feature>
<feature type="domain" description="Kinesin motor" evidence="11">
    <location>
        <begin position="99"/>
        <end position="513"/>
    </location>
</feature>
<dbReference type="Proteomes" id="UP000076078">
    <property type="component" value="Unassembled WGS sequence"/>
</dbReference>
<feature type="coiled-coil region" evidence="9">
    <location>
        <begin position="728"/>
        <end position="916"/>
    </location>
</feature>
<evidence type="ECO:0000256" key="8">
    <source>
        <dbReference type="PROSITE-ProRule" id="PRU00283"/>
    </source>
</evidence>
<dbReference type="GO" id="GO:0007018">
    <property type="term" value="P:microtubule-based movement"/>
    <property type="evidence" value="ECO:0007669"/>
    <property type="project" value="InterPro"/>
</dbReference>
<protein>
    <submittedName>
        <fullName evidence="12">Kinesin family member 12</fullName>
    </submittedName>
</protein>
<dbReference type="GO" id="GO:0008574">
    <property type="term" value="F:plus-end-directed microtubule motor activity"/>
    <property type="evidence" value="ECO:0007669"/>
    <property type="project" value="TreeGrafter"/>
</dbReference>
<feature type="compositionally biased region" description="Polar residues" evidence="10">
    <location>
        <begin position="228"/>
        <end position="240"/>
    </location>
</feature>
<dbReference type="GO" id="GO:0008017">
    <property type="term" value="F:microtubule binding"/>
    <property type="evidence" value="ECO:0007669"/>
    <property type="project" value="InterPro"/>
</dbReference>
<comment type="caution">
    <text evidence="12">The sequence shown here is derived from an EMBL/GenBank/DDBJ whole genome shotgun (WGS) entry which is preliminary data.</text>
</comment>
<dbReference type="PANTHER" id="PTHR47970">
    <property type="entry name" value="KINESIN-LIKE PROTEIN KIF11"/>
    <property type="match status" value="1"/>
</dbReference>
<dbReference type="STRING" id="361077.A0A152A5X8"/>
<dbReference type="PROSITE" id="PS50067">
    <property type="entry name" value="KINESIN_MOTOR_2"/>
    <property type="match status" value="1"/>
</dbReference>
<dbReference type="InterPro" id="IPR001752">
    <property type="entry name" value="Kinesin_motor_dom"/>
</dbReference>
<accession>A0A152A5X8</accession>
<dbReference type="OrthoDB" id="123929at2759"/>
<evidence type="ECO:0000313" key="12">
    <source>
        <dbReference type="EMBL" id="KYR01628.1"/>
    </source>
</evidence>
<dbReference type="GO" id="GO:0005524">
    <property type="term" value="F:ATP binding"/>
    <property type="evidence" value="ECO:0007669"/>
    <property type="project" value="UniProtKB-UniRule"/>
</dbReference>
<dbReference type="Pfam" id="PF00225">
    <property type="entry name" value="Kinesin"/>
    <property type="match status" value="1"/>
</dbReference>
<feature type="compositionally biased region" description="Low complexity" evidence="10">
    <location>
        <begin position="1167"/>
        <end position="1182"/>
    </location>
</feature>
<feature type="region of interest" description="Disordered" evidence="10">
    <location>
        <begin position="1"/>
        <end position="23"/>
    </location>
</feature>
<evidence type="ECO:0000259" key="11">
    <source>
        <dbReference type="PROSITE" id="PS50067"/>
    </source>
</evidence>
<keyword evidence="6 8" id="KW-0505">Motor protein</keyword>
<dbReference type="SUPFAM" id="SSF52540">
    <property type="entry name" value="P-loop containing nucleoside triphosphate hydrolases"/>
    <property type="match status" value="1"/>
</dbReference>
<feature type="region of interest" description="Disordered" evidence="10">
    <location>
        <begin position="1286"/>
        <end position="1362"/>
    </location>
</feature>
<evidence type="ECO:0000313" key="13">
    <source>
        <dbReference type="Proteomes" id="UP000076078"/>
    </source>
</evidence>
<comment type="subcellular location">
    <subcellularLocation>
        <location evidence="1">Cytoplasm</location>
        <location evidence="1">Cytoskeleton</location>
        <location evidence="1">Spindle</location>
    </subcellularLocation>
</comment>
<feature type="compositionally biased region" description="Polar residues" evidence="10">
    <location>
        <begin position="1183"/>
        <end position="1201"/>
    </location>
</feature>
<keyword evidence="2" id="KW-0813">Transport</keyword>
<feature type="region of interest" description="Disordered" evidence="10">
    <location>
        <begin position="224"/>
        <end position="292"/>
    </location>
</feature>
<feature type="region of interest" description="Disordered" evidence="10">
    <location>
        <begin position="1158"/>
        <end position="1214"/>
    </location>
</feature>
<dbReference type="GO" id="GO:0072686">
    <property type="term" value="C:mitotic spindle"/>
    <property type="evidence" value="ECO:0007669"/>
    <property type="project" value="TreeGrafter"/>
</dbReference>
<evidence type="ECO:0000256" key="10">
    <source>
        <dbReference type="SAM" id="MobiDB-lite"/>
    </source>
</evidence>
<dbReference type="GO" id="GO:0005634">
    <property type="term" value="C:nucleus"/>
    <property type="evidence" value="ECO:0007669"/>
    <property type="project" value="TreeGrafter"/>
</dbReference>
<reference evidence="12 13" key="1">
    <citation type="submission" date="2015-12" db="EMBL/GenBank/DDBJ databases">
        <title>Dictyostelia acquired genes for synthesis and detection of signals that induce cell-type specialization by lateral gene transfer from prokaryotes.</title>
        <authorList>
            <person name="Gloeckner G."/>
            <person name="Schaap P."/>
        </authorList>
    </citation>
    <scope>NUCLEOTIDE SEQUENCE [LARGE SCALE GENOMIC DNA]</scope>
    <source>
        <strain evidence="12 13">TK</strain>
    </source>
</reference>
<dbReference type="InterPro" id="IPR047149">
    <property type="entry name" value="KIF11-like"/>
</dbReference>
<feature type="region of interest" description="Disordered" evidence="10">
    <location>
        <begin position="38"/>
        <end position="66"/>
    </location>
</feature>